<proteinExistence type="inferred from homology"/>
<evidence type="ECO:0000256" key="4">
    <source>
        <dbReference type="ARBA" id="ARBA00022540"/>
    </source>
</evidence>
<keyword evidence="5" id="KW-0648">Protein biosynthesis</keyword>
<dbReference type="GO" id="GO:0003743">
    <property type="term" value="F:translation initiation factor activity"/>
    <property type="evidence" value="ECO:0007669"/>
    <property type="project" value="UniProtKB-KW"/>
</dbReference>
<dbReference type="InterPro" id="IPR037171">
    <property type="entry name" value="NagB/RpiA_transferase-like"/>
</dbReference>
<evidence type="ECO:0000313" key="11">
    <source>
        <dbReference type="WBParaSite" id="MBELARI_LOCUS11703"/>
    </source>
</evidence>
<keyword evidence="3" id="KW-0963">Cytoplasm</keyword>
<dbReference type="AlphaFoldDB" id="A0AAF3ECL8"/>
<evidence type="ECO:0000256" key="3">
    <source>
        <dbReference type="ARBA" id="ARBA00022490"/>
    </source>
</evidence>
<dbReference type="SUPFAM" id="SSF100950">
    <property type="entry name" value="NagB/RpiA/CoA transferase-like"/>
    <property type="match status" value="1"/>
</dbReference>
<comment type="similarity">
    <text evidence="2 9">Belongs to the eIF-2B alpha/beta/delta subunits family.</text>
</comment>
<accession>A0AAF3ECL8</accession>
<dbReference type="Pfam" id="PF01008">
    <property type="entry name" value="IF-2B"/>
    <property type="match status" value="1"/>
</dbReference>
<dbReference type="Gene3D" id="3.40.50.10470">
    <property type="entry name" value="Translation initiation factor eif-2b, domain 2"/>
    <property type="match status" value="1"/>
</dbReference>
<comment type="subunit">
    <text evidence="8">Component of the translation initiation factor 2B (eIF2B) complex which is a heterodecamer of two sets of five different subunits: alpha, beta, gamma, delta and epsilon. Subunits alpha, beta and delta comprise a regulatory subcomplex and subunits epsilon and gamma comprise a catalytic subcomplex. Within the complex, the hexameric regulatory complex resides at the center, with the two heterodimeric catalytic subcomplexes bound on opposite sides.</text>
</comment>
<evidence type="ECO:0000256" key="9">
    <source>
        <dbReference type="RuleBase" id="RU003814"/>
    </source>
</evidence>
<comment type="subcellular location">
    <subcellularLocation>
        <location evidence="1">Cytoplasm</location>
        <location evidence="1">Cytosol</location>
    </subcellularLocation>
</comment>
<evidence type="ECO:0000256" key="5">
    <source>
        <dbReference type="ARBA" id="ARBA00022917"/>
    </source>
</evidence>
<protein>
    <recommendedName>
        <fullName evidence="6">Translation initiation factor eIF2B subunit beta</fullName>
    </recommendedName>
    <alternativeName>
        <fullName evidence="7">eIF2B GDP-GTP exchange factor subunit beta</fullName>
    </alternativeName>
</protein>
<dbReference type="InterPro" id="IPR051855">
    <property type="entry name" value="eIF2B_beta_subunit"/>
</dbReference>
<dbReference type="PANTHER" id="PTHR45859:SF1">
    <property type="entry name" value="TRANSLATION INITIATION FACTOR EIF-2B SUBUNIT BETA"/>
    <property type="match status" value="1"/>
</dbReference>
<dbReference type="GO" id="GO:0005085">
    <property type="term" value="F:guanyl-nucleotide exchange factor activity"/>
    <property type="evidence" value="ECO:0007669"/>
    <property type="project" value="TreeGrafter"/>
</dbReference>
<dbReference type="GO" id="GO:0005851">
    <property type="term" value="C:eukaryotic translation initiation factor 2B complex"/>
    <property type="evidence" value="ECO:0007669"/>
    <property type="project" value="TreeGrafter"/>
</dbReference>
<dbReference type="WBParaSite" id="MBELARI_LOCUS11703">
    <property type="protein sequence ID" value="MBELARI_LOCUS11703"/>
    <property type="gene ID" value="MBELARI_LOCUS11703"/>
</dbReference>
<evidence type="ECO:0000256" key="6">
    <source>
        <dbReference type="ARBA" id="ARBA00044122"/>
    </source>
</evidence>
<evidence type="ECO:0000256" key="8">
    <source>
        <dbReference type="ARBA" id="ARBA00046432"/>
    </source>
</evidence>
<dbReference type="Proteomes" id="UP000887575">
    <property type="component" value="Unassembled WGS sequence"/>
</dbReference>
<dbReference type="InterPro" id="IPR042529">
    <property type="entry name" value="IF_2B-like_C"/>
</dbReference>
<name>A0AAF3ECL8_9BILA</name>
<evidence type="ECO:0000256" key="2">
    <source>
        <dbReference type="ARBA" id="ARBA00007251"/>
    </source>
</evidence>
<keyword evidence="10" id="KW-1185">Reference proteome</keyword>
<dbReference type="InterPro" id="IPR000649">
    <property type="entry name" value="IF-2B-related"/>
</dbReference>
<evidence type="ECO:0000256" key="7">
    <source>
        <dbReference type="ARBA" id="ARBA00044228"/>
    </source>
</evidence>
<keyword evidence="4" id="KW-0396">Initiation factor</keyword>
<evidence type="ECO:0000313" key="10">
    <source>
        <dbReference type="Proteomes" id="UP000887575"/>
    </source>
</evidence>
<reference evidence="11" key="1">
    <citation type="submission" date="2024-02" db="UniProtKB">
        <authorList>
            <consortium name="WormBaseParasite"/>
        </authorList>
    </citation>
    <scope>IDENTIFICATION</scope>
</reference>
<sequence>MNHRFTITVARAAVIFVKSVLMHREFLVFKQVGKSPETMTTASTRQEVIEEGRKHLLIEEGRKQLLINLRRRTTREPSFKLATDTLNFLRKVVLHGTYNNLEELLALLRENGLILSGAYPSELVMRNLVLMVCKLARESNSRETNGEFDSPYDSLNKLWKKEDKENQIGRSAKTIRKKLIQAVNDIQIEMETCREHISAQGQYLVHMNDVLIVHSLSTSTTLSSFLAGAKKDKKTRVFSVQIPTEPDDHDAVSISLCEVAGKMCEATKVILSGATVFPDGSCLAPAGGLSICLAAHRHSVPVYVLCAFYKIAPFFVPDSSAVIKHSLPGLPVAMASKWAGRVRVLQPALEMIPANLITLFVSNTASIMPSHIYRLIGDYYHPDDVANY</sequence>
<dbReference type="PANTHER" id="PTHR45859">
    <property type="entry name" value="TRANSLATION INITIATION FACTOR EIF-2B SUBUNIT BETA"/>
    <property type="match status" value="1"/>
</dbReference>
<organism evidence="10 11">
    <name type="scientific">Mesorhabditis belari</name>
    <dbReference type="NCBI Taxonomy" id="2138241"/>
    <lineage>
        <taxon>Eukaryota</taxon>
        <taxon>Metazoa</taxon>
        <taxon>Ecdysozoa</taxon>
        <taxon>Nematoda</taxon>
        <taxon>Chromadorea</taxon>
        <taxon>Rhabditida</taxon>
        <taxon>Rhabditina</taxon>
        <taxon>Rhabditomorpha</taxon>
        <taxon>Rhabditoidea</taxon>
        <taxon>Rhabditidae</taxon>
        <taxon>Mesorhabditinae</taxon>
        <taxon>Mesorhabditis</taxon>
    </lineage>
</organism>
<evidence type="ECO:0000256" key="1">
    <source>
        <dbReference type="ARBA" id="ARBA00004514"/>
    </source>
</evidence>
<dbReference type="GO" id="GO:0005829">
    <property type="term" value="C:cytosol"/>
    <property type="evidence" value="ECO:0007669"/>
    <property type="project" value="UniProtKB-SubCell"/>
</dbReference>